<gene>
    <name evidence="1" type="ORF">BDDG_12375</name>
</gene>
<reference evidence="1" key="1">
    <citation type="submission" date="2010-03" db="EMBL/GenBank/DDBJ databases">
        <title>Annotation of Blastomyces dermatitidis strain ATCC 18188.</title>
        <authorList>
            <consortium name="The Broad Institute Genome Sequencing Platform"/>
            <consortium name="Broad Institute Genome Sequencing Center for Infectious Disease."/>
            <person name="Cuomo C."/>
            <person name="Klein B."/>
            <person name="Sullivan T."/>
            <person name="Heitman J."/>
            <person name="Young S."/>
            <person name="Zeng Q."/>
            <person name="Gargeya S."/>
            <person name="Alvarado L."/>
            <person name="Berlin A.M."/>
            <person name="Chapman S.B."/>
            <person name="Chen Z."/>
            <person name="Freedman E."/>
            <person name="Gellesch M."/>
            <person name="Goldberg J."/>
            <person name="Griggs A."/>
            <person name="Gujja S."/>
            <person name="Heilman E."/>
            <person name="Heiman D."/>
            <person name="Howarth C."/>
            <person name="Mehta T."/>
            <person name="Neiman D."/>
            <person name="Pearson M."/>
            <person name="Roberts A."/>
            <person name="Saif S."/>
            <person name="Shea T."/>
            <person name="Shenoy N."/>
            <person name="Sisk P."/>
            <person name="Stolte C."/>
            <person name="Sykes S."/>
            <person name="White J."/>
            <person name="Yandava C."/>
            <person name="Haas B."/>
            <person name="Nusbaum C."/>
            <person name="Birren B."/>
        </authorList>
    </citation>
    <scope>NUCLEOTIDE SEQUENCE</scope>
    <source>
        <strain evidence="1">ATCC 18188</strain>
    </source>
</reference>
<name>A0A0J9HFJ3_AJEDA</name>
<dbReference type="AlphaFoldDB" id="A0A0J9HFJ3"/>
<sequence length="216" mass="22973">SSHVDRSVFTDDSEPSVELLIENLKNVIMKKLSVSCMTESSASLSVSSATSFSAASSQSSTLVSVSDSPALTTSVPAISTLTTSGFAVSIFLTSSSHFKEMLCRLSEPHFSRIISSLNSIKIFLVASVSEIILIKDDNITETTLSHSQAPLIASSLFSAEKIVHTSDYKHLISDNFCYLSDSASSSSSVSSAFTLSVLTPGLAGPTLFFNFSTYTH</sequence>
<feature type="non-terminal residue" evidence="1">
    <location>
        <position position="1"/>
    </location>
</feature>
<organism evidence="1">
    <name type="scientific">Ajellomyces dermatitidis (strain ATCC 18188 / CBS 674.68)</name>
    <name type="common">Blastomyces dermatitidis</name>
    <dbReference type="NCBI Taxonomy" id="653446"/>
    <lineage>
        <taxon>Eukaryota</taxon>
        <taxon>Fungi</taxon>
        <taxon>Dikarya</taxon>
        <taxon>Ascomycota</taxon>
        <taxon>Pezizomycotina</taxon>
        <taxon>Eurotiomycetes</taxon>
        <taxon>Eurotiomycetidae</taxon>
        <taxon>Onygenales</taxon>
        <taxon>Ajellomycetaceae</taxon>
        <taxon>Blastomyces</taxon>
    </lineage>
</organism>
<evidence type="ECO:0000313" key="1">
    <source>
        <dbReference type="EMBL" id="KMW67844.1"/>
    </source>
</evidence>
<accession>A0A0J9HFJ3</accession>
<proteinExistence type="predicted"/>
<protein>
    <submittedName>
        <fullName evidence="1">Uncharacterized protein</fullName>
    </submittedName>
</protein>
<feature type="non-terminal residue" evidence="1">
    <location>
        <position position="216"/>
    </location>
</feature>
<dbReference type="EMBL" id="GG749436">
    <property type="protein sequence ID" value="KMW67844.1"/>
    <property type="molecule type" value="Genomic_DNA"/>
</dbReference>
<dbReference type="Proteomes" id="UP000007802">
    <property type="component" value="Unassembled WGS sequence"/>
</dbReference>